<gene>
    <name evidence="2" type="ORF">HERILL_LOCUS4492</name>
</gene>
<dbReference type="OrthoDB" id="5822793at2759"/>
<feature type="compositionally biased region" description="Basic and acidic residues" evidence="1">
    <location>
        <begin position="403"/>
        <end position="429"/>
    </location>
</feature>
<feature type="region of interest" description="Disordered" evidence="1">
    <location>
        <begin position="510"/>
        <end position="558"/>
    </location>
</feature>
<feature type="compositionally biased region" description="Polar residues" evidence="1">
    <location>
        <begin position="894"/>
        <end position="903"/>
    </location>
</feature>
<feature type="compositionally biased region" description="Basic and acidic residues" evidence="1">
    <location>
        <begin position="299"/>
        <end position="316"/>
    </location>
</feature>
<feature type="compositionally biased region" description="Low complexity" evidence="1">
    <location>
        <begin position="241"/>
        <end position="255"/>
    </location>
</feature>
<evidence type="ECO:0000256" key="1">
    <source>
        <dbReference type="SAM" id="MobiDB-lite"/>
    </source>
</evidence>
<feature type="region of interest" description="Disordered" evidence="1">
    <location>
        <begin position="206"/>
        <end position="346"/>
    </location>
</feature>
<feature type="compositionally biased region" description="Polar residues" evidence="1">
    <location>
        <begin position="1139"/>
        <end position="1161"/>
    </location>
</feature>
<protein>
    <submittedName>
        <fullName evidence="2">Uncharacterized protein</fullName>
    </submittedName>
</protein>
<dbReference type="EMBL" id="LR899010">
    <property type="protein sequence ID" value="CAD7081383.1"/>
    <property type="molecule type" value="Genomic_DNA"/>
</dbReference>
<reference evidence="2 3" key="1">
    <citation type="submission" date="2020-11" db="EMBL/GenBank/DDBJ databases">
        <authorList>
            <person name="Wallbank WR R."/>
            <person name="Pardo Diaz C."/>
            <person name="Kozak K."/>
            <person name="Martin S."/>
            <person name="Jiggins C."/>
            <person name="Moest M."/>
            <person name="Warren A I."/>
            <person name="Generalovic N T."/>
            <person name="Byers J.R.P. K."/>
            <person name="Montejo-Kovacevich G."/>
            <person name="Yen C E."/>
        </authorList>
    </citation>
    <scope>NUCLEOTIDE SEQUENCE [LARGE SCALE GENOMIC DNA]</scope>
</reference>
<feature type="compositionally biased region" description="Basic residues" evidence="1">
    <location>
        <begin position="812"/>
        <end position="824"/>
    </location>
</feature>
<dbReference type="InterPro" id="IPR040112">
    <property type="entry name" value="WetA"/>
</dbReference>
<feature type="compositionally biased region" description="Low complexity" evidence="1">
    <location>
        <begin position="544"/>
        <end position="557"/>
    </location>
</feature>
<feature type="compositionally biased region" description="Low complexity" evidence="1">
    <location>
        <begin position="770"/>
        <end position="787"/>
    </location>
</feature>
<feature type="compositionally biased region" description="Polar residues" evidence="1">
    <location>
        <begin position="148"/>
        <end position="161"/>
    </location>
</feature>
<feature type="region of interest" description="Disordered" evidence="1">
    <location>
        <begin position="1056"/>
        <end position="1088"/>
    </location>
</feature>
<dbReference type="AlphaFoldDB" id="A0A7R8UIQ0"/>
<evidence type="ECO:0000313" key="3">
    <source>
        <dbReference type="Proteomes" id="UP000594454"/>
    </source>
</evidence>
<feature type="region of interest" description="Disordered" evidence="1">
    <location>
        <begin position="927"/>
        <end position="959"/>
    </location>
</feature>
<accession>A0A7R8UIQ0</accession>
<feature type="region of interest" description="Disordered" evidence="1">
    <location>
        <begin position="49"/>
        <end position="190"/>
    </location>
</feature>
<feature type="region of interest" description="Disordered" evidence="1">
    <location>
        <begin position="893"/>
        <end position="915"/>
    </location>
</feature>
<sequence length="1240" mass="136825">MDDLGAEHLSQLSSSSSNTASKKSDSCAIFDSSSAAGAPTNQVATAVEKDAKSAAQMHLGGRERDGKRLVTDASGATCVASNNGDNVAGDASNGRARVAAVDAPVDDDSDGKEKADVTPENLKKIVDDVMSTPSSGPRDAEVEADTPGSKSASDGISSPTTSADQVSDQVAVDDTATGDLQIVEDESPTKQALAFTIDFSDGMEKNAAAAAATSQKYRNMVERFQSRHRRGASMSKIEDQPAPTTPVTGRTPRVGSAQSVRQKTGETSEANKVKMRIRDQSTSGVRDANKRHSWSPRSSTHEPLEPQKPKEVKQVEPARPSRRNITTTTTTTNSIAPQNVNVKDEQNTKFAPRSTAMQLALNKVEFSCPQPPLDDIRKQKKLDDDESVSEAGTYTVDGDNYTEEQKELMNIDKSNKSPERRRLRYHEDEQLLTDTGQSRPTDLPLHLSSSIESRRRNNVLEISYYHDSTSLKPKISYLEKIKSRVKSITKSPDKQENPIADRGMFTSVTTSGVLSKKPTLDARPKLQRKNSLTKSHIDSSEYVSADTSSKSSATGSSVMQSYPNTAFTDHQKAEYKLNVFAKQSEHFTGEITPLQTPESPPGVVDLPDTTVLKTAQTKSDWIQEWARNARARSATVKSNNSDQMSRSFNFESCEDSMLSDPIAYHSKQIDRYRHHRMGDMEYASDTNLSNRKIIPGYDYQNVCMGNGNVTARPPLSPSKIPSPVHTVGRTRAVNRTRGSLQDLSPNAYTPETDVYLQKTAAAISNLAQSLSRKNSLQSSPSSNNNSPRRGDVYQPCHQSQHYSADEYSPTHNNHHHQQGLHKRHLSQGDYRTNLMSHSLNSDQLNGMLVDYRSKQHQRPRQRQNSFDAAMYSPRRVYPSQPLGHSIHQHPGNFIEQTNPSIKHQPQQQSPIRRSSSFSNKVHALGRTKGIANQSGSNKGAQSRPPLTNKNTIQKSASSTSFRKMYSDYDDNIEYYINDEDDLVDDYCSSDEFDDPNEYYAGEAPAVEPVEPLTNTRYNKALLMRIERSKQKVAGNNPSTVASQGKPLTGGVIACPNTPEMPRRSAQNAVRSSLRQSVPRDSSLNRLRGEVPNSLASAKKQLLQTATQNSVSKKVQPKYMDISKYKTNQSGNFLRKDGSKSTLVSTPRNEIKRSPSSASVVLNRSDPVRASNRSVKSAGGKPSGNPVAKQKENELAMWRRRATYDPMKAAAEGRRKQEEAKRTTQPKTSDRQTIDSYRGDF</sequence>
<dbReference type="FunCoup" id="A0A7R8UIQ0">
    <property type="interactions" value="37"/>
</dbReference>
<dbReference type="PANTHER" id="PTHR22934">
    <property type="entry name" value="PROTEIN ESC1/WETA-RELATED"/>
    <property type="match status" value="1"/>
</dbReference>
<evidence type="ECO:0000313" key="2">
    <source>
        <dbReference type="EMBL" id="CAD7081383.1"/>
    </source>
</evidence>
<feature type="compositionally biased region" description="Low complexity" evidence="1">
    <location>
        <begin position="162"/>
        <end position="177"/>
    </location>
</feature>
<feature type="compositionally biased region" description="Basic and acidic residues" evidence="1">
    <location>
        <begin position="60"/>
        <end position="70"/>
    </location>
</feature>
<feature type="compositionally biased region" description="Low complexity" evidence="1">
    <location>
        <begin position="904"/>
        <end position="915"/>
    </location>
</feature>
<feature type="compositionally biased region" description="Low complexity" evidence="1">
    <location>
        <begin position="10"/>
        <end position="21"/>
    </location>
</feature>
<feature type="region of interest" description="Disordered" evidence="1">
    <location>
        <begin position="380"/>
        <end position="445"/>
    </location>
</feature>
<feature type="region of interest" description="Disordered" evidence="1">
    <location>
        <begin position="1125"/>
        <end position="1240"/>
    </location>
</feature>
<feature type="region of interest" description="Disordered" evidence="1">
    <location>
        <begin position="1"/>
        <end position="26"/>
    </location>
</feature>
<proteinExistence type="predicted"/>
<keyword evidence="3" id="KW-1185">Reference proteome</keyword>
<organism evidence="2 3">
    <name type="scientific">Hermetia illucens</name>
    <name type="common">Black soldier fly</name>
    <dbReference type="NCBI Taxonomy" id="343691"/>
    <lineage>
        <taxon>Eukaryota</taxon>
        <taxon>Metazoa</taxon>
        <taxon>Ecdysozoa</taxon>
        <taxon>Arthropoda</taxon>
        <taxon>Hexapoda</taxon>
        <taxon>Insecta</taxon>
        <taxon>Pterygota</taxon>
        <taxon>Neoptera</taxon>
        <taxon>Endopterygota</taxon>
        <taxon>Diptera</taxon>
        <taxon>Brachycera</taxon>
        <taxon>Stratiomyomorpha</taxon>
        <taxon>Stratiomyidae</taxon>
        <taxon>Hermetiinae</taxon>
        <taxon>Hermetia</taxon>
    </lineage>
</organism>
<feature type="compositionally biased region" description="Polar residues" evidence="1">
    <location>
        <begin position="930"/>
        <end position="959"/>
    </location>
</feature>
<feature type="region of interest" description="Disordered" evidence="1">
    <location>
        <begin position="770"/>
        <end position="824"/>
    </location>
</feature>
<dbReference type="Proteomes" id="UP000594454">
    <property type="component" value="Chromosome 2"/>
</dbReference>
<feature type="compositionally biased region" description="Basic and acidic residues" evidence="1">
    <location>
        <begin position="1210"/>
        <end position="1240"/>
    </location>
</feature>
<dbReference type="PANTHER" id="PTHR22934:SF23">
    <property type="entry name" value="ZF-C3H1 DOMAIN-CONTAINING PROTEIN"/>
    <property type="match status" value="1"/>
</dbReference>
<feature type="compositionally biased region" description="Basic and acidic residues" evidence="1">
    <location>
        <begin position="111"/>
        <end position="127"/>
    </location>
</feature>
<feature type="compositionally biased region" description="Basic and acidic residues" evidence="1">
    <location>
        <begin position="263"/>
        <end position="279"/>
    </location>
</feature>
<feature type="compositionally biased region" description="Polar residues" evidence="1">
    <location>
        <begin position="1064"/>
        <end position="1084"/>
    </location>
</feature>
<dbReference type="InParanoid" id="A0A7R8UIQ0"/>
<name>A0A7R8UIQ0_HERIL</name>